<dbReference type="InterPro" id="IPR000504">
    <property type="entry name" value="RRM_dom"/>
</dbReference>
<dbReference type="Pfam" id="PF01585">
    <property type="entry name" value="G-patch"/>
    <property type="match status" value="1"/>
</dbReference>
<feature type="compositionally biased region" description="Low complexity" evidence="7">
    <location>
        <begin position="107"/>
        <end position="124"/>
    </location>
</feature>
<dbReference type="InterPro" id="IPR040052">
    <property type="entry name" value="RBM17"/>
</dbReference>
<dbReference type="GO" id="GO:0045292">
    <property type="term" value="P:mRNA cis splicing, via spliceosome"/>
    <property type="evidence" value="ECO:0007669"/>
    <property type="project" value="InterPro"/>
</dbReference>
<evidence type="ECO:0000256" key="5">
    <source>
        <dbReference type="ARBA" id="ARBA00023242"/>
    </source>
</evidence>
<proteinExistence type="predicted"/>
<evidence type="ECO:0000313" key="10">
    <source>
        <dbReference type="EMBL" id="KAJ3489943.1"/>
    </source>
</evidence>
<sequence length="663" mass="70130">MSSRAGGLYGGIQFSSTKAFSSTIDPSTSESVPPTATTGPPPPVKEQLSSATTPSTSAPAAASTAEQSGNASVKASAGWSASLAFAPVRRNAPQKAKIQVARLPAGASVAPTTGSPATTSSTATMSSTAVVFALPTLVTPEQPTQSATEAQAQTSQGWGKKIKPPSMVLDEDVNGFKAKRGGKKAGGGKGKGKKNKHAPAVPTWDPTEQYDPMRPNDYNEYKIFKRKEREERRERSLRNGGALRIARDSDVTAKNRYYNPNKKLIPLNRPSSTGRYDEDESLRDSAAYPEDYDRPQGIGASTSAPLKLDMTGDEAYQRRLAMSKGFATATHEAPQSPGLKSSTSAPVQDEDSVPSFDSPPPPTVTARAETGEEAYLRRLALSQSRQPGISPVLPEAPSPVAPSSLAYNPFAPPASVPPPPSAVPSNVAEDKVRSSREAAAAIAAKLAALAPPPGSEENVDPSGTPPEDVQAPAPTNTRPDPQGFAARLMAKWGHKEGQGLGADGDGIVHALTVEQVKAAKGNKGENKGQGSKGKGVGTGMGKIINKNEDAKTREDRERFGEPSRIIVLTNMVGREDADDEELRGEIGDECSKNGTVERVIIHLLDPPPPNEEDAVRIFVKFAGPAGAWKTVRELDGRYFGGRSVRARYFSEVYFNQAAYDVPL</sequence>
<dbReference type="CDD" id="cd12374">
    <property type="entry name" value="RRM_UHM_SPF45_PUF60"/>
    <property type="match status" value="1"/>
</dbReference>
<dbReference type="FunFam" id="3.30.70.330:FF:000382">
    <property type="entry name" value="G-patch domain-containing protein"/>
    <property type="match status" value="1"/>
</dbReference>
<dbReference type="PANTHER" id="PTHR13288:SF8">
    <property type="entry name" value="SPLICING FACTOR 45"/>
    <property type="match status" value="1"/>
</dbReference>
<feature type="domain" description="RRM" evidence="8">
    <location>
        <begin position="564"/>
        <end position="651"/>
    </location>
</feature>
<evidence type="ECO:0000256" key="3">
    <source>
        <dbReference type="ARBA" id="ARBA00022884"/>
    </source>
</evidence>
<feature type="compositionally biased region" description="Basic and acidic residues" evidence="7">
    <location>
        <begin position="217"/>
        <end position="237"/>
    </location>
</feature>
<dbReference type="EMBL" id="JANAWD010000036">
    <property type="protein sequence ID" value="KAJ3489943.1"/>
    <property type="molecule type" value="Genomic_DNA"/>
</dbReference>
<keyword evidence="4" id="KW-0508">mRNA splicing</keyword>
<feature type="region of interest" description="Disordered" evidence="7">
    <location>
        <begin position="19"/>
        <end position="73"/>
    </location>
</feature>
<reference evidence="10" key="1">
    <citation type="submission" date="2022-07" db="EMBL/GenBank/DDBJ databases">
        <title>Genome Sequence of Physisporinus lineatus.</title>
        <authorList>
            <person name="Buettner E."/>
        </authorList>
    </citation>
    <scope>NUCLEOTIDE SEQUENCE</scope>
    <source>
        <strain evidence="10">VT162</strain>
    </source>
</reference>
<feature type="compositionally biased region" description="Low complexity" evidence="7">
    <location>
        <begin position="49"/>
        <end position="65"/>
    </location>
</feature>
<dbReference type="SMART" id="SM00361">
    <property type="entry name" value="RRM_1"/>
    <property type="match status" value="1"/>
</dbReference>
<comment type="subcellular location">
    <subcellularLocation>
        <location evidence="1">Nucleus</location>
    </subcellularLocation>
</comment>
<evidence type="ECO:0000256" key="2">
    <source>
        <dbReference type="ARBA" id="ARBA00022664"/>
    </source>
</evidence>
<evidence type="ECO:0008006" key="12">
    <source>
        <dbReference type="Google" id="ProtNLM"/>
    </source>
</evidence>
<evidence type="ECO:0000256" key="7">
    <source>
        <dbReference type="SAM" id="MobiDB-lite"/>
    </source>
</evidence>
<dbReference type="GO" id="GO:0071011">
    <property type="term" value="C:precatalytic spliceosome"/>
    <property type="evidence" value="ECO:0007669"/>
    <property type="project" value="TreeGrafter"/>
</dbReference>
<dbReference type="AlphaFoldDB" id="A0AAD5V9Z3"/>
<organism evidence="10 11">
    <name type="scientific">Meripilus lineatus</name>
    <dbReference type="NCBI Taxonomy" id="2056292"/>
    <lineage>
        <taxon>Eukaryota</taxon>
        <taxon>Fungi</taxon>
        <taxon>Dikarya</taxon>
        <taxon>Basidiomycota</taxon>
        <taxon>Agaricomycotina</taxon>
        <taxon>Agaricomycetes</taxon>
        <taxon>Polyporales</taxon>
        <taxon>Meripilaceae</taxon>
        <taxon>Meripilus</taxon>
    </lineage>
</organism>
<dbReference type="InterPro" id="IPR000467">
    <property type="entry name" value="G_patch_dom"/>
</dbReference>
<evidence type="ECO:0000256" key="6">
    <source>
        <dbReference type="PROSITE-ProRule" id="PRU00176"/>
    </source>
</evidence>
<feature type="compositionally biased region" description="Low complexity" evidence="7">
    <location>
        <begin position="141"/>
        <end position="156"/>
    </location>
</feature>
<keyword evidence="5" id="KW-0539">Nucleus</keyword>
<feature type="region of interest" description="Disordered" evidence="7">
    <location>
        <begin position="327"/>
        <end position="371"/>
    </location>
</feature>
<keyword evidence="3 6" id="KW-0694">RNA-binding</keyword>
<feature type="domain" description="G-patch" evidence="9">
    <location>
        <begin position="481"/>
        <end position="534"/>
    </location>
</feature>
<feature type="region of interest" description="Disordered" evidence="7">
    <location>
        <begin position="411"/>
        <end position="478"/>
    </location>
</feature>
<dbReference type="InterPro" id="IPR003954">
    <property type="entry name" value="RRM_euk-type"/>
</dbReference>
<dbReference type="InterPro" id="IPR035979">
    <property type="entry name" value="RBD_domain_sf"/>
</dbReference>
<gene>
    <name evidence="10" type="ORF">NLI96_g1784</name>
</gene>
<feature type="region of interest" description="Disordered" evidence="7">
    <location>
        <begin position="520"/>
        <end position="542"/>
    </location>
</feature>
<dbReference type="PROSITE" id="PS50102">
    <property type="entry name" value="RRM"/>
    <property type="match status" value="1"/>
</dbReference>
<evidence type="ECO:0000259" key="9">
    <source>
        <dbReference type="PROSITE" id="PS50174"/>
    </source>
</evidence>
<evidence type="ECO:0000256" key="4">
    <source>
        <dbReference type="ARBA" id="ARBA00023187"/>
    </source>
</evidence>
<dbReference type="GO" id="GO:0003723">
    <property type="term" value="F:RNA binding"/>
    <property type="evidence" value="ECO:0007669"/>
    <property type="project" value="UniProtKB-UniRule"/>
</dbReference>
<dbReference type="SMART" id="SM00443">
    <property type="entry name" value="G_patch"/>
    <property type="match status" value="1"/>
</dbReference>
<dbReference type="Gene3D" id="3.30.70.330">
    <property type="match status" value="1"/>
</dbReference>
<keyword evidence="2" id="KW-0507">mRNA processing</keyword>
<dbReference type="Proteomes" id="UP001212997">
    <property type="component" value="Unassembled WGS sequence"/>
</dbReference>
<evidence type="ECO:0000259" key="8">
    <source>
        <dbReference type="PROSITE" id="PS50102"/>
    </source>
</evidence>
<evidence type="ECO:0000313" key="11">
    <source>
        <dbReference type="Proteomes" id="UP001212997"/>
    </source>
</evidence>
<dbReference type="SUPFAM" id="SSF54928">
    <property type="entry name" value="RNA-binding domain, RBD"/>
    <property type="match status" value="1"/>
</dbReference>
<protein>
    <recommendedName>
        <fullName evidence="12">G-patch domain-containing protein</fullName>
    </recommendedName>
</protein>
<feature type="compositionally biased region" description="Low complexity" evidence="7">
    <location>
        <begin position="438"/>
        <end position="449"/>
    </location>
</feature>
<feature type="compositionally biased region" description="Gly residues" evidence="7">
    <location>
        <begin position="530"/>
        <end position="540"/>
    </location>
</feature>
<feature type="region of interest" description="Disordered" evidence="7">
    <location>
        <begin position="102"/>
        <end position="124"/>
    </location>
</feature>
<dbReference type="InterPro" id="IPR012677">
    <property type="entry name" value="Nucleotide-bd_a/b_plait_sf"/>
</dbReference>
<name>A0AAD5V9Z3_9APHY</name>
<evidence type="ECO:0000256" key="1">
    <source>
        <dbReference type="ARBA" id="ARBA00004123"/>
    </source>
</evidence>
<feature type="compositionally biased region" description="Polar residues" evidence="7">
    <location>
        <begin position="19"/>
        <end position="32"/>
    </location>
</feature>
<dbReference type="PANTHER" id="PTHR13288">
    <property type="entry name" value="SPLICING FACTOR 45 SPF45"/>
    <property type="match status" value="1"/>
</dbReference>
<accession>A0AAD5V9Z3</accession>
<keyword evidence="11" id="KW-1185">Reference proteome</keyword>
<feature type="compositionally biased region" description="Pro residues" evidence="7">
    <location>
        <begin position="411"/>
        <end position="422"/>
    </location>
</feature>
<dbReference type="PROSITE" id="PS50174">
    <property type="entry name" value="G_PATCH"/>
    <property type="match status" value="1"/>
</dbReference>
<comment type="caution">
    <text evidence="10">The sequence shown here is derived from an EMBL/GenBank/DDBJ whole genome shotgun (WGS) entry which is preliminary data.</text>
</comment>
<feature type="region of interest" description="Disordered" evidence="7">
    <location>
        <begin position="141"/>
        <end position="305"/>
    </location>
</feature>